<evidence type="ECO:0000256" key="2">
    <source>
        <dbReference type="ARBA" id="ARBA00023015"/>
    </source>
</evidence>
<dbReference type="CDD" id="cd05466">
    <property type="entry name" value="PBP2_LTTR_substrate"/>
    <property type="match status" value="1"/>
</dbReference>
<keyword evidence="5" id="KW-0175">Coiled coil</keyword>
<evidence type="ECO:0000256" key="1">
    <source>
        <dbReference type="ARBA" id="ARBA00009437"/>
    </source>
</evidence>
<sequence>MEYVYEVYKERSFSKAAKNLFISQPSLSAAIKKVELSLGYEIFDRSTKPIGLTEFGQAYIKAVEEIKEVEENFENYLNDLGELRRGSISIGGTSLFISHALPDLMAKFSAKYPNVDLRIREYSTSELEERLAAGDLDLVIDNFPYDDVNYDATVYLRDNVILAVPSHYKINDVLHDKALSYESIISRQFLDESVDAVAIDLFKEYPFIFLKEGNDTRLKADTIFNDAGFKPNIAFELDQQITSFNMTLNGIGISFISDILVRSTGKNDKVTYYKIDDSFSTRNIAFYYKKNRYMKQATKEFLRMATTMQG</sequence>
<dbReference type="Proteomes" id="UP001210339">
    <property type="component" value="Chromosome"/>
</dbReference>
<dbReference type="RefSeq" id="WP_271192228.1">
    <property type="nucleotide sequence ID" value="NZ_CP115667.1"/>
</dbReference>
<dbReference type="InterPro" id="IPR036388">
    <property type="entry name" value="WH-like_DNA-bd_sf"/>
</dbReference>
<dbReference type="Pfam" id="PF03466">
    <property type="entry name" value="LysR_substrate"/>
    <property type="match status" value="1"/>
</dbReference>
<dbReference type="Pfam" id="PF00126">
    <property type="entry name" value="HTH_1"/>
    <property type="match status" value="1"/>
</dbReference>
<dbReference type="PRINTS" id="PR00039">
    <property type="entry name" value="HTHLYSR"/>
</dbReference>
<evidence type="ECO:0000256" key="3">
    <source>
        <dbReference type="ARBA" id="ARBA00023125"/>
    </source>
</evidence>
<dbReference type="InterPro" id="IPR000847">
    <property type="entry name" value="LysR_HTH_N"/>
</dbReference>
<dbReference type="Gene3D" id="3.40.190.290">
    <property type="match status" value="1"/>
</dbReference>
<keyword evidence="8" id="KW-1185">Reference proteome</keyword>
<reference evidence="7 8" key="1">
    <citation type="submission" date="2023-01" db="EMBL/GenBank/DDBJ databases">
        <authorList>
            <person name="Lee S.H."/>
            <person name="Jung H.S."/>
            <person name="Yun J.U."/>
        </authorList>
    </citation>
    <scope>NUCLEOTIDE SEQUENCE [LARGE SCALE GENOMIC DNA]</scope>
    <source>
        <strain evidence="7 8">CBA3646</strain>
    </source>
</reference>
<dbReference type="InterPro" id="IPR050950">
    <property type="entry name" value="HTH-type_LysR_regulators"/>
</dbReference>
<evidence type="ECO:0000259" key="6">
    <source>
        <dbReference type="PROSITE" id="PS50931"/>
    </source>
</evidence>
<dbReference type="SUPFAM" id="SSF46785">
    <property type="entry name" value="Winged helix' DNA-binding domain"/>
    <property type="match status" value="1"/>
</dbReference>
<keyword evidence="3" id="KW-0238">DNA-binding</keyword>
<dbReference type="SUPFAM" id="SSF53850">
    <property type="entry name" value="Periplasmic binding protein-like II"/>
    <property type="match status" value="1"/>
</dbReference>
<gene>
    <name evidence="7" type="ORF">O6R05_03900</name>
</gene>
<dbReference type="InterPro" id="IPR036390">
    <property type="entry name" value="WH_DNA-bd_sf"/>
</dbReference>
<dbReference type="Gene3D" id="1.10.10.10">
    <property type="entry name" value="Winged helix-like DNA-binding domain superfamily/Winged helix DNA-binding domain"/>
    <property type="match status" value="1"/>
</dbReference>
<comment type="similarity">
    <text evidence="1">Belongs to the LysR transcriptional regulatory family.</text>
</comment>
<evidence type="ECO:0000313" key="7">
    <source>
        <dbReference type="EMBL" id="WBW50703.1"/>
    </source>
</evidence>
<dbReference type="PANTHER" id="PTHR30419:SF8">
    <property type="entry name" value="NITROGEN ASSIMILATION TRANSCRIPTIONAL ACTIVATOR-RELATED"/>
    <property type="match status" value="1"/>
</dbReference>
<dbReference type="EMBL" id="CP115667">
    <property type="protein sequence ID" value="WBW50703.1"/>
    <property type="molecule type" value="Genomic_DNA"/>
</dbReference>
<dbReference type="PROSITE" id="PS50931">
    <property type="entry name" value="HTH_LYSR"/>
    <property type="match status" value="1"/>
</dbReference>
<evidence type="ECO:0000256" key="4">
    <source>
        <dbReference type="ARBA" id="ARBA00023163"/>
    </source>
</evidence>
<dbReference type="InterPro" id="IPR005119">
    <property type="entry name" value="LysR_subst-bd"/>
</dbReference>
<name>A0ABY7QV89_9FIRM</name>
<evidence type="ECO:0000313" key="8">
    <source>
        <dbReference type="Proteomes" id="UP001210339"/>
    </source>
</evidence>
<organism evidence="7 8">
    <name type="scientific">Peptoniphilus equinus</name>
    <dbReference type="NCBI Taxonomy" id="3016343"/>
    <lineage>
        <taxon>Bacteria</taxon>
        <taxon>Bacillati</taxon>
        <taxon>Bacillota</taxon>
        <taxon>Tissierellia</taxon>
        <taxon>Tissierellales</taxon>
        <taxon>Peptoniphilaceae</taxon>
        <taxon>Peptoniphilus</taxon>
    </lineage>
</organism>
<evidence type="ECO:0000256" key="5">
    <source>
        <dbReference type="SAM" id="Coils"/>
    </source>
</evidence>
<keyword evidence="4" id="KW-0804">Transcription</keyword>
<feature type="domain" description="HTH lysR-type" evidence="6">
    <location>
        <begin position="1"/>
        <end position="53"/>
    </location>
</feature>
<protein>
    <submittedName>
        <fullName evidence="7">LysR family transcriptional regulator</fullName>
    </submittedName>
</protein>
<feature type="coiled-coil region" evidence="5">
    <location>
        <begin position="59"/>
        <end position="86"/>
    </location>
</feature>
<proteinExistence type="inferred from homology"/>
<dbReference type="PANTHER" id="PTHR30419">
    <property type="entry name" value="HTH-TYPE TRANSCRIPTIONAL REGULATOR YBHD"/>
    <property type="match status" value="1"/>
</dbReference>
<accession>A0ABY7QV89</accession>
<keyword evidence="2" id="KW-0805">Transcription regulation</keyword>